<dbReference type="EMBL" id="UOEA01000010">
    <property type="protein sequence ID" value="VAV82301.1"/>
    <property type="molecule type" value="Genomic_DNA"/>
</dbReference>
<sequence>MGLFKREKVWWMRFSYNSKQVRRSCETTSKKLAEQILCKVKTQITEGKFLEVEARDTTF</sequence>
<proteinExistence type="predicted"/>
<gene>
    <name evidence="1" type="ORF">MNBD_DELTA01-1279</name>
</gene>
<organism evidence="1">
    <name type="scientific">hydrothermal vent metagenome</name>
    <dbReference type="NCBI Taxonomy" id="652676"/>
    <lineage>
        <taxon>unclassified sequences</taxon>
        <taxon>metagenomes</taxon>
        <taxon>ecological metagenomes</taxon>
    </lineage>
</organism>
<accession>A0A3B0QNY4</accession>
<name>A0A3B0QNY4_9ZZZZ</name>
<protein>
    <submittedName>
        <fullName evidence="1">Uncharacterized protein</fullName>
    </submittedName>
</protein>
<dbReference type="AlphaFoldDB" id="A0A3B0QNY4"/>
<evidence type="ECO:0000313" key="1">
    <source>
        <dbReference type="EMBL" id="VAV82301.1"/>
    </source>
</evidence>
<reference evidence="1" key="1">
    <citation type="submission" date="2018-06" db="EMBL/GenBank/DDBJ databases">
        <authorList>
            <person name="Zhirakovskaya E."/>
        </authorList>
    </citation>
    <scope>NUCLEOTIDE SEQUENCE</scope>
</reference>